<protein>
    <submittedName>
        <fullName evidence="2">Uncharacterized protein</fullName>
    </submittedName>
</protein>
<accession>A0A6J4VCZ7</accession>
<proteinExistence type="predicted"/>
<sequence>MEAEVAVAGAEERLGLGEAEGVVDSEGADDAEAEPLVDQPVEAVGGRRRIAAAWLGCGSGAGGGPRPAGGPPIRGSAWGTVRGAGSSRGSSRRAAASRPDAMVAPPAPSRRSGGR</sequence>
<feature type="compositionally biased region" description="Acidic residues" evidence="1">
    <location>
        <begin position="21"/>
        <end position="35"/>
    </location>
</feature>
<name>A0A6J4VCZ7_9BACT</name>
<organism evidence="2">
    <name type="scientific">uncultured Thermomicrobiales bacterium</name>
    <dbReference type="NCBI Taxonomy" id="1645740"/>
    <lineage>
        <taxon>Bacteria</taxon>
        <taxon>Pseudomonadati</taxon>
        <taxon>Thermomicrobiota</taxon>
        <taxon>Thermomicrobia</taxon>
        <taxon>Thermomicrobiales</taxon>
        <taxon>environmental samples</taxon>
    </lineage>
</organism>
<dbReference type="EMBL" id="CADCWL010000181">
    <property type="protein sequence ID" value="CAA9575637.1"/>
    <property type="molecule type" value="Genomic_DNA"/>
</dbReference>
<feature type="region of interest" description="Disordered" evidence="1">
    <location>
        <begin position="61"/>
        <end position="115"/>
    </location>
</feature>
<evidence type="ECO:0000313" key="2">
    <source>
        <dbReference type="EMBL" id="CAA9575637.1"/>
    </source>
</evidence>
<gene>
    <name evidence="2" type="ORF">AVDCRST_MAG19-3316</name>
</gene>
<reference evidence="2" key="1">
    <citation type="submission" date="2020-02" db="EMBL/GenBank/DDBJ databases">
        <authorList>
            <person name="Meier V. D."/>
        </authorList>
    </citation>
    <scope>NUCLEOTIDE SEQUENCE</scope>
    <source>
        <strain evidence="2">AVDCRST_MAG19</strain>
    </source>
</reference>
<dbReference type="AlphaFoldDB" id="A0A6J4VCZ7"/>
<feature type="compositionally biased region" description="Low complexity" evidence="1">
    <location>
        <begin position="71"/>
        <end position="98"/>
    </location>
</feature>
<evidence type="ECO:0000256" key="1">
    <source>
        <dbReference type="SAM" id="MobiDB-lite"/>
    </source>
</evidence>
<feature type="region of interest" description="Disordered" evidence="1">
    <location>
        <begin position="1"/>
        <end position="36"/>
    </location>
</feature>